<dbReference type="EMBL" id="MU003768">
    <property type="protein sequence ID" value="KAF2725315.1"/>
    <property type="molecule type" value="Genomic_DNA"/>
</dbReference>
<proteinExistence type="predicted"/>
<sequence>MATSLPSHTLLTLPSELRIQIYTTYILSLYNSKLDLKSDSIMREPALTRTCHQLRSETLPILYSLQRVSLYALIKRAHSGIDQRISYERRVWHERLLDDKLGMLRRLKIVFYYRPQYGMGVSFLRVIFDVDLFRRGGHQEVEQGQGGSYELSHSVEMRRWEGDAAAFSWDVDTEVARLTKLLKATLEELVVRPGVGNWGREDFDRLAEIELKGDMCEHRACSGTG</sequence>
<dbReference type="AlphaFoldDB" id="A0A9P4QFJ1"/>
<evidence type="ECO:0008006" key="3">
    <source>
        <dbReference type="Google" id="ProtNLM"/>
    </source>
</evidence>
<name>A0A9P4QFJ1_9PEZI</name>
<gene>
    <name evidence="1" type="ORF">K431DRAFT_281270</name>
</gene>
<keyword evidence="2" id="KW-1185">Reference proteome</keyword>
<evidence type="ECO:0000313" key="2">
    <source>
        <dbReference type="Proteomes" id="UP000799441"/>
    </source>
</evidence>
<accession>A0A9P4QFJ1</accession>
<protein>
    <recommendedName>
        <fullName evidence="3">F-box domain-containing protein</fullName>
    </recommendedName>
</protein>
<organism evidence="1 2">
    <name type="scientific">Polychaeton citri CBS 116435</name>
    <dbReference type="NCBI Taxonomy" id="1314669"/>
    <lineage>
        <taxon>Eukaryota</taxon>
        <taxon>Fungi</taxon>
        <taxon>Dikarya</taxon>
        <taxon>Ascomycota</taxon>
        <taxon>Pezizomycotina</taxon>
        <taxon>Dothideomycetes</taxon>
        <taxon>Dothideomycetidae</taxon>
        <taxon>Capnodiales</taxon>
        <taxon>Capnodiaceae</taxon>
        <taxon>Polychaeton</taxon>
    </lineage>
</organism>
<dbReference type="Proteomes" id="UP000799441">
    <property type="component" value="Unassembled WGS sequence"/>
</dbReference>
<comment type="caution">
    <text evidence="1">The sequence shown here is derived from an EMBL/GenBank/DDBJ whole genome shotgun (WGS) entry which is preliminary data.</text>
</comment>
<evidence type="ECO:0000313" key="1">
    <source>
        <dbReference type="EMBL" id="KAF2725315.1"/>
    </source>
</evidence>
<reference evidence="1" key="1">
    <citation type="journal article" date="2020" name="Stud. Mycol.">
        <title>101 Dothideomycetes genomes: a test case for predicting lifestyles and emergence of pathogens.</title>
        <authorList>
            <person name="Haridas S."/>
            <person name="Albert R."/>
            <person name="Binder M."/>
            <person name="Bloem J."/>
            <person name="Labutti K."/>
            <person name="Salamov A."/>
            <person name="Andreopoulos B."/>
            <person name="Baker S."/>
            <person name="Barry K."/>
            <person name="Bills G."/>
            <person name="Bluhm B."/>
            <person name="Cannon C."/>
            <person name="Castanera R."/>
            <person name="Culley D."/>
            <person name="Daum C."/>
            <person name="Ezra D."/>
            <person name="Gonzalez J."/>
            <person name="Henrissat B."/>
            <person name="Kuo A."/>
            <person name="Liang C."/>
            <person name="Lipzen A."/>
            <person name="Lutzoni F."/>
            <person name="Magnuson J."/>
            <person name="Mondo S."/>
            <person name="Nolan M."/>
            <person name="Ohm R."/>
            <person name="Pangilinan J."/>
            <person name="Park H.-J."/>
            <person name="Ramirez L."/>
            <person name="Alfaro M."/>
            <person name="Sun H."/>
            <person name="Tritt A."/>
            <person name="Yoshinaga Y."/>
            <person name="Zwiers L.-H."/>
            <person name="Turgeon B."/>
            <person name="Goodwin S."/>
            <person name="Spatafora J."/>
            <person name="Crous P."/>
            <person name="Grigoriev I."/>
        </authorList>
    </citation>
    <scope>NUCLEOTIDE SEQUENCE</scope>
    <source>
        <strain evidence="1">CBS 116435</strain>
    </source>
</reference>